<sequence>MDSQFTLFLVASIALIMTPGQDTIYVITRGIGQGKVAGVISALGVNLGVIIHTLFAVLGLSAILQSSALAFTVIKMVGAVYLIYLGIKTVLNKKEFFLQPNRQKASRLMLLWQGFVTNVLNPKVALFFLAFLPQFVDPSLGNVPWQMFLMGLCFALLGVVWLSCVGYFAGSMGSWIGRSATASSILRWITSSVLIGLGIKLALPERR</sequence>
<keyword evidence="5 6" id="KW-0472">Membrane</keyword>
<organism evidence="7 8">
    <name type="scientific">Hyella patelloides LEGE 07179</name>
    <dbReference type="NCBI Taxonomy" id="945734"/>
    <lineage>
        <taxon>Bacteria</taxon>
        <taxon>Bacillati</taxon>
        <taxon>Cyanobacteriota</taxon>
        <taxon>Cyanophyceae</taxon>
        <taxon>Pleurocapsales</taxon>
        <taxon>Hyellaceae</taxon>
        <taxon>Hyella</taxon>
    </lineage>
</organism>
<evidence type="ECO:0000256" key="6">
    <source>
        <dbReference type="SAM" id="Phobius"/>
    </source>
</evidence>
<protein>
    <submittedName>
        <fullName evidence="7">Threonine efflux protein</fullName>
    </submittedName>
</protein>
<evidence type="ECO:0000313" key="7">
    <source>
        <dbReference type="EMBL" id="VEP16061.1"/>
    </source>
</evidence>
<feature type="transmembrane region" description="Helical" evidence="6">
    <location>
        <begin position="108"/>
        <end position="131"/>
    </location>
</feature>
<name>A0A563VXB3_9CYAN</name>
<feature type="transmembrane region" description="Helical" evidence="6">
    <location>
        <begin position="6"/>
        <end position="27"/>
    </location>
</feature>
<evidence type="ECO:0000313" key="8">
    <source>
        <dbReference type="Proteomes" id="UP000320055"/>
    </source>
</evidence>
<dbReference type="GO" id="GO:0015171">
    <property type="term" value="F:amino acid transmembrane transporter activity"/>
    <property type="evidence" value="ECO:0007669"/>
    <property type="project" value="TreeGrafter"/>
</dbReference>
<dbReference type="Proteomes" id="UP000320055">
    <property type="component" value="Unassembled WGS sequence"/>
</dbReference>
<evidence type="ECO:0000256" key="2">
    <source>
        <dbReference type="ARBA" id="ARBA00022475"/>
    </source>
</evidence>
<dbReference type="PIRSF" id="PIRSF006324">
    <property type="entry name" value="LeuE"/>
    <property type="match status" value="1"/>
</dbReference>
<dbReference type="OrthoDB" id="9784202at2"/>
<proteinExistence type="predicted"/>
<keyword evidence="3 6" id="KW-0812">Transmembrane</keyword>
<dbReference type="PANTHER" id="PTHR30086">
    <property type="entry name" value="ARGININE EXPORTER PROTEIN ARGO"/>
    <property type="match status" value="1"/>
</dbReference>
<feature type="transmembrane region" description="Helical" evidence="6">
    <location>
        <begin position="39"/>
        <end position="63"/>
    </location>
</feature>
<keyword evidence="2" id="KW-1003">Cell membrane</keyword>
<dbReference type="InterPro" id="IPR001123">
    <property type="entry name" value="LeuE-type"/>
</dbReference>
<dbReference type="RefSeq" id="WP_144865836.1">
    <property type="nucleotide sequence ID" value="NZ_LR213800.1"/>
</dbReference>
<reference evidence="7 8" key="1">
    <citation type="submission" date="2019-01" db="EMBL/GenBank/DDBJ databases">
        <authorList>
            <person name="Brito A."/>
        </authorList>
    </citation>
    <scope>NUCLEOTIDE SEQUENCE [LARGE SCALE GENOMIC DNA]</scope>
    <source>
        <strain evidence="7">1</strain>
    </source>
</reference>
<keyword evidence="4 6" id="KW-1133">Transmembrane helix</keyword>
<keyword evidence="8" id="KW-1185">Reference proteome</keyword>
<evidence type="ECO:0000256" key="4">
    <source>
        <dbReference type="ARBA" id="ARBA00022989"/>
    </source>
</evidence>
<accession>A0A563VXB3</accession>
<dbReference type="Pfam" id="PF01810">
    <property type="entry name" value="LysE"/>
    <property type="match status" value="1"/>
</dbReference>
<comment type="subcellular location">
    <subcellularLocation>
        <location evidence="1">Cell membrane</location>
        <topology evidence="1">Multi-pass membrane protein</topology>
    </subcellularLocation>
</comment>
<feature type="transmembrane region" description="Helical" evidence="6">
    <location>
        <begin position="143"/>
        <end position="164"/>
    </location>
</feature>
<evidence type="ECO:0000256" key="3">
    <source>
        <dbReference type="ARBA" id="ARBA00022692"/>
    </source>
</evidence>
<feature type="transmembrane region" description="Helical" evidence="6">
    <location>
        <begin position="69"/>
        <end position="87"/>
    </location>
</feature>
<gene>
    <name evidence="7" type="ORF">H1P_400017</name>
</gene>
<dbReference type="EMBL" id="CAACVJ010000335">
    <property type="protein sequence ID" value="VEP16061.1"/>
    <property type="molecule type" value="Genomic_DNA"/>
</dbReference>
<dbReference type="GO" id="GO:0005886">
    <property type="term" value="C:plasma membrane"/>
    <property type="evidence" value="ECO:0007669"/>
    <property type="project" value="UniProtKB-SubCell"/>
</dbReference>
<dbReference type="AlphaFoldDB" id="A0A563VXB3"/>
<evidence type="ECO:0000256" key="5">
    <source>
        <dbReference type="ARBA" id="ARBA00023136"/>
    </source>
</evidence>
<dbReference type="PANTHER" id="PTHR30086:SF20">
    <property type="entry name" value="ARGININE EXPORTER PROTEIN ARGO-RELATED"/>
    <property type="match status" value="1"/>
</dbReference>
<evidence type="ECO:0000256" key="1">
    <source>
        <dbReference type="ARBA" id="ARBA00004651"/>
    </source>
</evidence>